<keyword evidence="4 11" id="KW-0812">Transmembrane</keyword>
<evidence type="ECO:0000256" key="9">
    <source>
        <dbReference type="ARBA" id="ARBA00023201"/>
    </source>
</evidence>
<protein>
    <submittedName>
        <fullName evidence="14">NHX7 protein</fullName>
    </submittedName>
</protein>
<dbReference type="GO" id="GO:0005886">
    <property type="term" value="C:plasma membrane"/>
    <property type="evidence" value="ECO:0007669"/>
    <property type="project" value="UniProtKB-SubCell"/>
</dbReference>
<keyword evidence="3" id="KW-1003">Cell membrane</keyword>
<evidence type="ECO:0000256" key="2">
    <source>
        <dbReference type="ARBA" id="ARBA00022448"/>
    </source>
</evidence>
<evidence type="ECO:0000313" key="14">
    <source>
        <dbReference type="EMBL" id="CAE7479972.1"/>
    </source>
</evidence>
<evidence type="ECO:0000256" key="8">
    <source>
        <dbReference type="ARBA" id="ARBA00023136"/>
    </source>
</evidence>
<feature type="transmembrane region" description="Helical" evidence="11">
    <location>
        <begin position="423"/>
        <end position="446"/>
    </location>
</feature>
<organism evidence="14 15">
    <name type="scientific">Symbiodinium natans</name>
    <dbReference type="NCBI Taxonomy" id="878477"/>
    <lineage>
        <taxon>Eukaryota</taxon>
        <taxon>Sar</taxon>
        <taxon>Alveolata</taxon>
        <taxon>Dinophyceae</taxon>
        <taxon>Suessiales</taxon>
        <taxon>Symbiodiniaceae</taxon>
        <taxon>Symbiodinium</taxon>
    </lineage>
</organism>
<feature type="transmembrane region" description="Helical" evidence="11">
    <location>
        <begin position="452"/>
        <end position="480"/>
    </location>
</feature>
<evidence type="ECO:0000256" key="10">
    <source>
        <dbReference type="SAM" id="MobiDB-lite"/>
    </source>
</evidence>
<dbReference type="Gene3D" id="6.10.140.1330">
    <property type="match status" value="1"/>
</dbReference>
<comment type="subcellular location">
    <subcellularLocation>
        <location evidence="1">Cell membrane</location>
        <topology evidence="1">Multi-pass membrane protein</topology>
    </subcellularLocation>
</comment>
<feature type="region of interest" description="Disordered" evidence="10">
    <location>
        <begin position="302"/>
        <end position="321"/>
    </location>
</feature>
<sequence>MMVQVARLLLLAATLTHGRRTEAFRPGESAAMMALRQLTPDIARLNGASLSQLQALEGLTEQDIRDVEMWVMGKEQQSCSDACWDMGLLCSEEVIQEVDSSALVKAAALRANFTCEAVEPASSLAPQATTGNVTGAPDANNTLNKSGVAYENHPQICTQKECGCAGQPEHCKATCFYGDVGNNTCDGVPRPSMSRLCACHSIRSAITTALQEITKQGNSHPTTTRDAEEQARQLSIRATKLEEEISIFVMKLADSMVNPNISVPGKWNKLLKSQNETATDATEPEKLKTVVKELAELNHRSNWFHPDQPENPMTDTRSTGHHATHGHKAILFLFITVMLGLFTNGLLERKGGSFPYTCAIFAEGVLMALIRGSPWLPRTFEDSLDLWHDIDPHLFMFAFLPPLIFSEAMNLNMSMVQRCFWQCFIMAVPGVIVGALLAGVAAKYILPYEWSWPLAMAFGAITSATDPVAVVSIFNSLGVSPRLTMLISGESLLNDGTAIVFFNLFKMMLIANMDSSFTTPSGLAAFLFRGVVLGPLLGALGGYAAVYLLGLWGSDVRYHGDILSQLLLTVAFGYLAFFWAEEGFAASGVLTVVVAGAVLAKYAGPRFVSPEVLHTVWHIVEFVGNTLVFMLAGIISGDVMLNHPNISWRDWLFMLVMYAALMAIRGITVALFWCPMQAVASVKLTWKDGVVMVWSGLRGAIGLLMAVLLDQETSINELQGSQVLFHISGFATMTLLINGTFAPVVLQRLGMMATVEEKEKMLEEVWNAVAQRSKTQMQEVMNEESSSELTKDVPESYLKKMVPSLTEEPLPASSTVREENPTILNQLRQALLRTTRSIYKKMFEHGAVSRTSPEAVILLASLDEACVDTEDGLKEWELLAEMLGLSAVEGNRGRGVSFSFKSLAGRPDLQERCVCAILLYIHAHEQALSEVQKWFGADMTADSPEEIALQKENNAFIQEARDTLSGFPKELVTVVRSKMLAAKLLHLQLEEVEELAGMGIITEGDAHQLGHKISHDIAHLKSISQDDLK</sequence>
<dbReference type="GO" id="GO:0015385">
    <property type="term" value="F:sodium:proton antiporter activity"/>
    <property type="evidence" value="ECO:0007669"/>
    <property type="project" value="InterPro"/>
</dbReference>
<keyword evidence="6" id="KW-0915">Sodium</keyword>
<evidence type="ECO:0000256" key="11">
    <source>
        <dbReference type="SAM" id="Phobius"/>
    </source>
</evidence>
<dbReference type="InterPro" id="IPR006153">
    <property type="entry name" value="Cation/H_exchanger_TM"/>
</dbReference>
<evidence type="ECO:0000256" key="4">
    <source>
        <dbReference type="ARBA" id="ARBA00022692"/>
    </source>
</evidence>
<evidence type="ECO:0000256" key="7">
    <source>
        <dbReference type="ARBA" id="ARBA00023065"/>
    </source>
</evidence>
<dbReference type="GO" id="GO:0015386">
    <property type="term" value="F:potassium:proton antiporter activity"/>
    <property type="evidence" value="ECO:0007669"/>
    <property type="project" value="TreeGrafter"/>
</dbReference>
<evidence type="ECO:0000256" key="6">
    <source>
        <dbReference type="ARBA" id="ARBA00023053"/>
    </source>
</evidence>
<keyword evidence="2" id="KW-0813">Transport</keyword>
<keyword evidence="12" id="KW-0732">Signal</keyword>
<evidence type="ECO:0000256" key="1">
    <source>
        <dbReference type="ARBA" id="ARBA00004651"/>
    </source>
</evidence>
<accession>A0A812SJD5</accession>
<dbReference type="Pfam" id="PF00999">
    <property type="entry name" value="Na_H_Exchanger"/>
    <property type="match status" value="1"/>
</dbReference>
<dbReference type="OrthoDB" id="441412at2759"/>
<keyword evidence="7" id="KW-0406">Ion transport</keyword>
<evidence type="ECO:0000256" key="12">
    <source>
        <dbReference type="SAM" id="SignalP"/>
    </source>
</evidence>
<feature type="transmembrane region" description="Helical" evidence="11">
    <location>
        <begin position="616"/>
        <end position="635"/>
    </location>
</feature>
<dbReference type="EMBL" id="CAJNDS010002448">
    <property type="protein sequence ID" value="CAE7479972.1"/>
    <property type="molecule type" value="Genomic_DNA"/>
</dbReference>
<evidence type="ECO:0000259" key="13">
    <source>
        <dbReference type="Pfam" id="PF00999"/>
    </source>
</evidence>
<evidence type="ECO:0000256" key="5">
    <source>
        <dbReference type="ARBA" id="ARBA00022989"/>
    </source>
</evidence>
<feature type="transmembrane region" description="Helical" evidence="11">
    <location>
        <begin position="586"/>
        <end position="604"/>
    </location>
</feature>
<dbReference type="AlphaFoldDB" id="A0A812SJD5"/>
<feature type="domain" description="Cation/H+ exchanger transmembrane" evidence="13">
    <location>
        <begin position="349"/>
        <end position="746"/>
    </location>
</feature>
<feature type="transmembrane region" description="Helical" evidence="11">
    <location>
        <begin position="562"/>
        <end position="580"/>
    </location>
</feature>
<keyword evidence="15" id="KW-1185">Reference proteome</keyword>
<dbReference type="GO" id="GO:0098719">
    <property type="term" value="P:sodium ion import across plasma membrane"/>
    <property type="evidence" value="ECO:0007669"/>
    <property type="project" value="TreeGrafter"/>
</dbReference>
<feature type="transmembrane region" description="Helical" evidence="11">
    <location>
        <begin position="523"/>
        <end position="550"/>
    </location>
</feature>
<dbReference type="PANTHER" id="PTHR10110">
    <property type="entry name" value="SODIUM/HYDROGEN EXCHANGER"/>
    <property type="match status" value="1"/>
</dbReference>
<dbReference type="Proteomes" id="UP000604046">
    <property type="component" value="Unassembled WGS sequence"/>
</dbReference>
<feature type="transmembrane region" description="Helical" evidence="11">
    <location>
        <begin position="354"/>
        <end position="373"/>
    </location>
</feature>
<gene>
    <name evidence="14" type="primary">NHX7</name>
    <name evidence="14" type="ORF">SNAT2548_LOCUS26952</name>
</gene>
<feature type="transmembrane region" description="Helical" evidence="11">
    <location>
        <begin position="723"/>
        <end position="746"/>
    </location>
</feature>
<keyword evidence="5 11" id="KW-1133">Transmembrane helix</keyword>
<feature type="transmembrane region" description="Helical" evidence="11">
    <location>
        <begin position="393"/>
        <end position="411"/>
    </location>
</feature>
<feature type="transmembrane region" description="Helical" evidence="11">
    <location>
        <begin position="329"/>
        <end position="347"/>
    </location>
</feature>
<proteinExistence type="predicted"/>
<dbReference type="InterPro" id="IPR018422">
    <property type="entry name" value="Cation/H_exchanger_CPA1"/>
</dbReference>
<evidence type="ECO:0000313" key="15">
    <source>
        <dbReference type="Proteomes" id="UP000604046"/>
    </source>
</evidence>
<dbReference type="PANTHER" id="PTHR10110:SF86">
    <property type="entry name" value="SODIUM_HYDROGEN EXCHANGER 7"/>
    <property type="match status" value="1"/>
</dbReference>
<name>A0A812SJD5_9DINO</name>
<dbReference type="GO" id="GO:0051453">
    <property type="term" value="P:regulation of intracellular pH"/>
    <property type="evidence" value="ECO:0007669"/>
    <property type="project" value="TreeGrafter"/>
</dbReference>
<comment type="caution">
    <text evidence="14">The sequence shown here is derived from an EMBL/GenBank/DDBJ whole genome shotgun (WGS) entry which is preliminary data.</text>
</comment>
<keyword evidence="9" id="KW-0739">Sodium transport</keyword>
<feature type="transmembrane region" description="Helical" evidence="11">
    <location>
        <begin position="655"/>
        <end position="674"/>
    </location>
</feature>
<reference evidence="14" key="1">
    <citation type="submission" date="2021-02" db="EMBL/GenBank/DDBJ databases">
        <authorList>
            <person name="Dougan E. K."/>
            <person name="Rhodes N."/>
            <person name="Thang M."/>
            <person name="Chan C."/>
        </authorList>
    </citation>
    <scope>NUCLEOTIDE SEQUENCE</scope>
</reference>
<feature type="transmembrane region" description="Helical" evidence="11">
    <location>
        <begin position="686"/>
        <end position="708"/>
    </location>
</feature>
<feature type="signal peptide" evidence="12">
    <location>
        <begin position="1"/>
        <end position="23"/>
    </location>
</feature>
<evidence type="ECO:0000256" key="3">
    <source>
        <dbReference type="ARBA" id="ARBA00022475"/>
    </source>
</evidence>
<keyword evidence="8 11" id="KW-0472">Membrane</keyword>
<feature type="chain" id="PRO_5032572101" evidence="12">
    <location>
        <begin position="24"/>
        <end position="1029"/>
    </location>
</feature>
<feature type="transmembrane region" description="Helical" evidence="11">
    <location>
        <begin position="492"/>
        <end position="511"/>
    </location>
</feature>